<proteinExistence type="predicted"/>
<keyword evidence="2" id="KW-1185">Reference proteome</keyword>
<accession>A0A1J7HI06</accession>
<dbReference type="EMBL" id="CM007371">
    <property type="protein sequence ID" value="OIW01365.1"/>
    <property type="molecule type" value="Genomic_DNA"/>
</dbReference>
<dbReference type="Gramene" id="OIW01365">
    <property type="protein sequence ID" value="OIW01365"/>
    <property type="gene ID" value="TanjilG_12905"/>
</dbReference>
<dbReference type="STRING" id="3871.A0A1J7HI06"/>
<reference evidence="1 2" key="1">
    <citation type="journal article" date="2017" name="Plant Biotechnol. J.">
        <title>A comprehensive draft genome sequence for lupin (Lupinus angustifolius), an emerging health food: insights into plant-microbe interactions and legume evolution.</title>
        <authorList>
            <person name="Hane J.K."/>
            <person name="Ming Y."/>
            <person name="Kamphuis L.G."/>
            <person name="Nelson M.N."/>
            <person name="Garg G."/>
            <person name="Atkins C.A."/>
            <person name="Bayer P.E."/>
            <person name="Bravo A."/>
            <person name="Bringans S."/>
            <person name="Cannon S."/>
            <person name="Edwards D."/>
            <person name="Foley R."/>
            <person name="Gao L.L."/>
            <person name="Harrison M.J."/>
            <person name="Huang W."/>
            <person name="Hurgobin B."/>
            <person name="Li S."/>
            <person name="Liu C.W."/>
            <person name="McGrath A."/>
            <person name="Morahan G."/>
            <person name="Murray J."/>
            <person name="Weller J."/>
            <person name="Jian J."/>
            <person name="Singh K.B."/>
        </authorList>
    </citation>
    <scope>NUCLEOTIDE SEQUENCE [LARGE SCALE GENOMIC DNA]</scope>
    <source>
        <strain evidence="2">cv. Tanjil</strain>
        <tissue evidence="1">Whole plant</tissue>
    </source>
</reference>
<evidence type="ECO:0000313" key="1">
    <source>
        <dbReference type="EMBL" id="OIW01365.1"/>
    </source>
</evidence>
<protein>
    <submittedName>
        <fullName evidence="1">Uncharacterized protein</fullName>
    </submittedName>
</protein>
<evidence type="ECO:0000313" key="2">
    <source>
        <dbReference type="Proteomes" id="UP000188354"/>
    </source>
</evidence>
<name>A0A1J7HI06_LUPAN</name>
<sequence length="62" mass="7080">MKEIMVNQATSTDLKELVKKFILECIGKEIEKATCGKVKIPKASKFDLGKLMNVQWSDFDLF</sequence>
<dbReference type="AlphaFoldDB" id="A0A1J7HI06"/>
<gene>
    <name evidence="1" type="ORF">TanjilG_12905</name>
</gene>
<organism evidence="1 2">
    <name type="scientific">Lupinus angustifolius</name>
    <name type="common">Narrow-leaved blue lupine</name>
    <dbReference type="NCBI Taxonomy" id="3871"/>
    <lineage>
        <taxon>Eukaryota</taxon>
        <taxon>Viridiplantae</taxon>
        <taxon>Streptophyta</taxon>
        <taxon>Embryophyta</taxon>
        <taxon>Tracheophyta</taxon>
        <taxon>Spermatophyta</taxon>
        <taxon>Magnoliopsida</taxon>
        <taxon>eudicotyledons</taxon>
        <taxon>Gunneridae</taxon>
        <taxon>Pentapetalae</taxon>
        <taxon>rosids</taxon>
        <taxon>fabids</taxon>
        <taxon>Fabales</taxon>
        <taxon>Fabaceae</taxon>
        <taxon>Papilionoideae</taxon>
        <taxon>50 kb inversion clade</taxon>
        <taxon>genistoids sensu lato</taxon>
        <taxon>core genistoids</taxon>
        <taxon>Genisteae</taxon>
        <taxon>Lupinus</taxon>
    </lineage>
</organism>
<dbReference type="Proteomes" id="UP000188354">
    <property type="component" value="Chromosome LG11"/>
</dbReference>